<feature type="binding site" evidence="18">
    <location>
        <position position="63"/>
    </location>
    <ligand>
        <name>K(+)</name>
        <dbReference type="ChEBI" id="CHEBI:29103"/>
    </ligand>
</feature>
<keyword evidence="6 17" id="KW-0547">Nucleotide-binding</keyword>
<dbReference type="PROSITE" id="PS51383">
    <property type="entry name" value="YJEF_C_3"/>
    <property type="match status" value="1"/>
</dbReference>
<evidence type="ECO:0000256" key="4">
    <source>
        <dbReference type="ARBA" id="ARBA00009524"/>
    </source>
</evidence>
<feature type="binding site" evidence="18">
    <location>
        <position position="161"/>
    </location>
    <ligand>
        <name>(6S)-NADPHX</name>
        <dbReference type="ChEBI" id="CHEBI:64076"/>
    </ligand>
</feature>
<dbReference type="PIRSF" id="PIRSF017184">
    <property type="entry name" value="Nnr"/>
    <property type="match status" value="1"/>
</dbReference>
<organism evidence="22 23">
    <name type="scientific">Actinospica durhamensis</name>
    <dbReference type="NCBI Taxonomy" id="1508375"/>
    <lineage>
        <taxon>Bacteria</taxon>
        <taxon>Bacillati</taxon>
        <taxon>Actinomycetota</taxon>
        <taxon>Actinomycetes</taxon>
        <taxon>Catenulisporales</taxon>
        <taxon>Actinospicaceae</taxon>
        <taxon>Actinospica</taxon>
    </lineage>
</organism>
<dbReference type="CDD" id="cd01171">
    <property type="entry name" value="YXKO-related"/>
    <property type="match status" value="1"/>
</dbReference>
<accession>A0A941IPY3</accession>
<dbReference type="InterPro" id="IPR004443">
    <property type="entry name" value="YjeF_N_dom"/>
</dbReference>
<dbReference type="GO" id="GO:0046872">
    <property type="term" value="F:metal ion binding"/>
    <property type="evidence" value="ECO:0007669"/>
    <property type="project" value="UniProtKB-UniRule"/>
</dbReference>
<comment type="function">
    <text evidence="14 19">Bifunctional enzyme that catalyzes the epimerization of the S- and R-forms of NAD(P)HX and the dehydration of the S-form of NAD(P)HX at the expense of ADP, which is converted to AMP. This allows the repair of both epimers of NAD(P)HX, a damaged form of NAD(P)H that is a result of enzymatic or heat-dependent hydration.</text>
</comment>
<comment type="function">
    <text evidence="17">Catalyzes the dehydration of the S-form of NAD(P)HX at the expense of ADP, which is converted to AMP. Together with NAD(P)HX epimerase, which catalyzes the epimerization of the S- and R-forms, the enzyme allows the repair of both epimers of NAD(P)HX, a damaged form of NAD(P)H that is a result of enzymatic or heat-dependent hydration.</text>
</comment>
<keyword evidence="10 17" id="KW-0520">NAD</keyword>
<dbReference type="Gene3D" id="3.40.1190.20">
    <property type="match status" value="1"/>
</dbReference>
<sequence length="479" mass="47708">MRYAYDVASVRAAEQELMARLPDGTLMARAAAGLASVTAAILGQARGGVYGARVLLLVGVGDNGGDALYAGALLARRGAAVHAVLADPDRAHAAGLAALRGAGGRVAGPGDARTLAGRADLIMDGLLGIGGRGGLRGVFAELAEAAHAAVEATGAPIVAVDLPSGVDADTGEVAGLAIRAAVTVTFGTFKPGLLIDPAAGHAGIVELVDIGLDFPEARPVAEVLQESDVRALLPEPARLAQKYSRGVVGLAVGSERYPGAALLATGAALRSGVGAVRYDGPVEVVGTHPEVLLGDGRVQAWVVGSGLGQSEEARRRLSRVLESDVPVLVDADGLRLLPKESLKRSAPTLLTPHSGEAAALLGSSAEEVDSGRIQAVRALARDYDAAVLLKGPFSLIADPLAPGLRVNTHATAYLATAGSGDVLAGLAGGLLAGGLSALDAASVAAYLHGSAGLLAARSGPVAASDLVAALSAAWQNVAG</sequence>
<keyword evidence="5 18" id="KW-0479">Metal-binding</keyword>
<dbReference type="InterPro" id="IPR030677">
    <property type="entry name" value="Nnr"/>
</dbReference>
<evidence type="ECO:0000256" key="18">
    <source>
        <dbReference type="HAMAP-Rule" id="MF_01966"/>
    </source>
</evidence>
<keyword evidence="11 18" id="KW-0413">Isomerase</keyword>
<comment type="catalytic activity">
    <reaction evidence="15 17 19">
        <text>(6S)-NADHX + ADP = AMP + phosphate + NADH + H(+)</text>
        <dbReference type="Rhea" id="RHEA:32223"/>
        <dbReference type="ChEBI" id="CHEBI:15378"/>
        <dbReference type="ChEBI" id="CHEBI:43474"/>
        <dbReference type="ChEBI" id="CHEBI:57945"/>
        <dbReference type="ChEBI" id="CHEBI:64074"/>
        <dbReference type="ChEBI" id="CHEBI:456215"/>
        <dbReference type="ChEBI" id="CHEBI:456216"/>
        <dbReference type="EC" id="4.2.1.136"/>
    </reaction>
</comment>
<evidence type="ECO:0000256" key="1">
    <source>
        <dbReference type="ARBA" id="ARBA00000013"/>
    </source>
</evidence>
<evidence type="ECO:0000259" key="20">
    <source>
        <dbReference type="PROSITE" id="PS51383"/>
    </source>
</evidence>
<keyword evidence="9 18" id="KW-0630">Potassium</keyword>
<keyword evidence="7 17" id="KW-0067">ATP-binding</keyword>
<feature type="binding site" evidence="18">
    <location>
        <begin position="62"/>
        <end position="66"/>
    </location>
    <ligand>
        <name>(6S)-NADPHX</name>
        <dbReference type="ChEBI" id="CHEBI:64076"/>
    </ligand>
</feature>
<feature type="binding site" evidence="17">
    <location>
        <begin position="390"/>
        <end position="394"/>
    </location>
    <ligand>
        <name>AMP</name>
        <dbReference type="ChEBI" id="CHEBI:456215"/>
    </ligand>
</feature>
<comment type="similarity">
    <text evidence="3 19">In the N-terminal section; belongs to the NnrE/AIBP family.</text>
</comment>
<dbReference type="SUPFAM" id="SSF53613">
    <property type="entry name" value="Ribokinase-like"/>
    <property type="match status" value="1"/>
</dbReference>
<evidence type="ECO:0000256" key="19">
    <source>
        <dbReference type="PIRNR" id="PIRNR017184"/>
    </source>
</evidence>
<evidence type="ECO:0000256" key="15">
    <source>
        <dbReference type="ARBA" id="ARBA00048238"/>
    </source>
</evidence>
<feature type="binding site" evidence="18">
    <location>
        <position position="164"/>
    </location>
    <ligand>
        <name>K(+)</name>
        <dbReference type="ChEBI" id="CHEBI:29103"/>
    </ligand>
</feature>
<dbReference type="PANTHER" id="PTHR12592">
    <property type="entry name" value="ATP-DEPENDENT (S)-NAD(P)H-HYDRATE DEHYDRATASE FAMILY MEMBER"/>
    <property type="match status" value="1"/>
</dbReference>
<dbReference type="GO" id="GO:0005524">
    <property type="term" value="F:ATP binding"/>
    <property type="evidence" value="ECO:0007669"/>
    <property type="project" value="UniProtKB-UniRule"/>
</dbReference>
<feature type="binding site" evidence="17">
    <location>
        <position position="306"/>
    </location>
    <ligand>
        <name>(6S)-NADPHX</name>
        <dbReference type="ChEBI" id="CHEBI:64076"/>
    </ligand>
</feature>
<evidence type="ECO:0000313" key="23">
    <source>
        <dbReference type="Proteomes" id="UP000675781"/>
    </source>
</evidence>
<feature type="binding site" evidence="18">
    <location>
        <position position="124"/>
    </location>
    <ligand>
        <name>K(+)</name>
        <dbReference type="ChEBI" id="CHEBI:29103"/>
    </ligand>
</feature>
<dbReference type="Proteomes" id="UP000675781">
    <property type="component" value="Unassembled WGS sequence"/>
</dbReference>
<comment type="similarity">
    <text evidence="18">Belongs to the NnrE/AIBP family.</text>
</comment>
<gene>
    <name evidence="17" type="primary">nnrD</name>
    <name evidence="18" type="synonym">nnrE</name>
    <name evidence="22" type="ORF">KDL01_03940</name>
</gene>
<comment type="catalytic activity">
    <reaction evidence="1 18 19">
        <text>(6R)-NADHX = (6S)-NADHX</text>
        <dbReference type="Rhea" id="RHEA:32215"/>
        <dbReference type="ChEBI" id="CHEBI:64074"/>
        <dbReference type="ChEBI" id="CHEBI:64075"/>
        <dbReference type="EC" id="5.1.99.6"/>
    </reaction>
</comment>
<dbReference type="GO" id="GO:0052856">
    <property type="term" value="F:NAD(P)HX epimerase activity"/>
    <property type="evidence" value="ECO:0007669"/>
    <property type="project" value="UniProtKB-UniRule"/>
</dbReference>
<dbReference type="HAMAP" id="MF_01966">
    <property type="entry name" value="NADHX_epimerase"/>
    <property type="match status" value="1"/>
</dbReference>
<keyword evidence="23" id="KW-1185">Reference proteome</keyword>
<evidence type="ECO:0000256" key="10">
    <source>
        <dbReference type="ARBA" id="ARBA00023027"/>
    </source>
</evidence>
<evidence type="ECO:0000256" key="17">
    <source>
        <dbReference type="HAMAP-Rule" id="MF_01965"/>
    </source>
</evidence>
<keyword evidence="13" id="KW-0511">Multifunctional enzyme</keyword>
<evidence type="ECO:0000256" key="7">
    <source>
        <dbReference type="ARBA" id="ARBA00022840"/>
    </source>
</evidence>
<dbReference type="EC" id="5.1.99.6" evidence="19"/>
<dbReference type="Pfam" id="PF01256">
    <property type="entry name" value="Carb_kinase"/>
    <property type="match status" value="1"/>
</dbReference>
<evidence type="ECO:0000256" key="2">
    <source>
        <dbReference type="ARBA" id="ARBA00000909"/>
    </source>
</evidence>
<comment type="cofactor">
    <cofactor evidence="17">
        <name>Mg(2+)</name>
        <dbReference type="ChEBI" id="CHEBI:18420"/>
    </cofactor>
</comment>
<dbReference type="InterPro" id="IPR000631">
    <property type="entry name" value="CARKD"/>
</dbReference>
<reference evidence="22" key="1">
    <citation type="submission" date="2021-04" db="EMBL/GenBank/DDBJ databases">
        <title>Genome based classification of Actinospica acidithermotolerans sp. nov., an actinobacterium isolated from an Indonesian hot spring.</title>
        <authorList>
            <person name="Kusuma A.B."/>
            <person name="Putra K.E."/>
            <person name="Nafisah S."/>
            <person name="Loh J."/>
            <person name="Nouioui I."/>
            <person name="Goodfellow M."/>
        </authorList>
    </citation>
    <scope>NUCLEOTIDE SEQUENCE</scope>
    <source>
        <strain evidence="22">CSCA 57</strain>
    </source>
</reference>
<keyword evidence="8 17" id="KW-0521">NADP</keyword>
<dbReference type="EC" id="4.2.1.136" evidence="19"/>
<proteinExistence type="inferred from homology"/>
<evidence type="ECO:0000256" key="13">
    <source>
        <dbReference type="ARBA" id="ARBA00023268"/>
    </source>
</evidence>
<dbReference type="PROSITE" id="PS51385">
    <property type="entry name" value="YJEF_N"/>
    <property type="match status" value="1"/>
</dbReference>
<evidence type="ECO:0000256" key="14">
    <source>
        <dbReference type="ARBA" id="ARBA00025153"/>
    </source>
</evidence>
<feature type="domain" description="YjeF N-terminal" evidence="21">
    <location>
        <begin position="10"/>
        <end position="218"/>
    </location>
</feature>
<feature type="binding site" evidence="17">
    <location>
        <position position="353"/>
    </location>
    <ligand>
        <name>(6S)-NADPHX</name>
        <dbReference type="ChEBI" id="CHEBI:64076"/>
    </ligand>
</feature>
<dbReference type="GO" id="GO:0046496">
    <property type="term" value="P:nicotinamide nucleotide metabolic process"/>
    <property type="evidence" value="ECO:0007669"/>
    <property type="project" value="UniProtKB-UniRule"/>
</dbReference>
<dbReference type="HAMAP" id="MF_01965">
    <property type="entry name" value="NADHX_dehydratase"/>
    <property type="match status" value="1"/>
</dbReference>
<comment type="caution">
    <text evidence="22">The sequence shown here is derived from an EMBL/GenBank/DDBJ whole genome shotgun (WGS) entry which is preliminary data.</text>
</comment>
<feature type="binding site" evidence="17">
    <location>
        <position position="421"/>
    </location>
    <ligand>
        <name>(6S)-NADPHX</name>
        <dbReference type="ChEBI" id="CHEBI:64076"/>
    </ligand>
</feature>
<dbReference type="Pfam" id="PF03853">
    <property type="entry name" value="YjeF_N"/>
    <property type="match status" value="1"/>
</dbReference>
<dbReference type="GO" id="GO:0110051">
    <property type="term" value="P:metabolite repair"/>
    <property type="evidence" value="ECO:0007669"/>
    <property type="project" value="TreeGrafter"/>
</dbReference>
<evidence type="ECO:0000313" key="22">
    <source>
        <dbReference type="EMBL" id="MBR7832393.1"/>
    </source>
</evidence>
<evidence type="ECO:0000256" key="12">
    <source>
        <dbReference type="ARBA" id="ARBA00023239"/>
    </source>
</evidence>
<feature type="domain" description="YjeF C-terminal" evidence="20">
    <location>
        <begin position="225"/>
        <end position="477"/>
    </location>
</feature>
<comment type="similarity">
    <text evidence="4 19">In the C-terminal section; belongs to the NnrD/CARKD family.</text>
</comment>
<dbReference type="PANTHER" id="PTHR12592:SF0">
    <property type="entry name" value="ATP-DEPENDENT (S)-NAD(P)H-HYDRATE DEHYDRATASE"/>
    <property type="match status" value="1"/>
</dbReference>
<dbReference type="SUPFAM" id="SSF64153">
    <property type="entry name" value="YjeF N-terminal domain-like"/>
    <property type="match status" value="1"/>
</dbReference>
<comment type="similarity">
    <text evidence="17">Belongs to the NnrD/CARKD family.</text>
</comment>
<comment type="function">
    <text evidence="18">Catalyzes the epimerization of the S- and R-forms of NAD(P)HX, a damaged form of NAD(P)H that is a result of enzymatic or heat-dependent hydration. This is a prerequisite for the S-specific NAD(P)H-hydrate dehydratase to allow the repair of both epimers of NAD(P)HX.</text>
</comment>
<comment type="cofactor">
    <cofactor evidence="18 19">
        <name>K(+)</name>
        <dbReference type="ChEBI" id="CHEBI:29103"/>
    </cofactor>
    <text evidence="18 19">Binds 1 potassium ion per subunit.</text>
</comment>
<protein>
    <recommendedName>
        <fullName evidence="19">Bifunctional NAD(P)H-hydrate repair enzyme</fullName>
    </recommendedName>
    <alternativeName>
        <fullName evidence="19">Nicotinamide nucleotide repair protein</fullName>
    </alternativeName>
    <domain>
        <recommendedName>
            <fullName evidence="19">ADP-dependent (S)-NAD(P)H-hydrate dehydratase</fullName>
            <ecNumber evidence="19">4.2.1.136</ecNumber>
        </recommendedName>
        <alternativeName>
            <fullName evidence="19">ADP-dependent NAD(P)HX dehydratase</fullName>
        </alternativeName>
    </domain>
    <domain>
        <recommendedName>
            <fullName evidence="19">NAD(P)H-hydrate epimerase</fullName>
            <ecNumber evidence="19">5.1.99.6</ecNumber>
        </recommendedName>
    </domain>
</protein>
<evidence type="ECO:0000259" key="21">
    <source>
        <dbReference type="PROSITE" id="PS51385"/>
    </source>
</evidence>
<dbReference type="InterPro" id="IPR036652">
    <property type="entry name" value="YjeF_N_dom_sf"/>
</dbReference>
<dbReference type="InterPro" id="IPR029056">
    <property type="entry name" value="Ribokinase-like"/>
</dbReference>
<comment type="catalytic activity">
    <reaction evidence="2 18 19">
        <text>(6R)-NADPHX = (6S)-NADPHX</text>
        <dbReference type="Rhea" id="RHEA:32227"/>
        <dbReference type="ChEBI" id="CHEBI:64076"/>
        <dbReference type="ChEBI" id="CHEBI:64077"/>
        <dbReference type="EC" id="5.1.99.6"/>
    </reaction>
</comment>
<evidence type="ECO:0000256" key="16">
    <source>
        <dbReference type="ARBA" id="ARBA00049209"/>
    </source>
</evidence>
<keyword evidence="12 17" id="KW-0456">Lyase</keyword>
<dbReference type="RefSeq" id="WP_212526922.1">
    <property type="nucleotide sequence ID" value="NZ_JAGSOG010000010.1"/>
</dbReference>
<name>A0A941IPY3_9ACTN</name>
<feature type="binding site" evidence="17">
    <location>
        <position position="260"/>
    </location>
    <ligand>
        <name>(6S)-NADPHX</name>
        <dbReference type="ChEBI" id="CHEBI:64076"/>
    </ligand>
</feature>
<dbReference type="EMBL" id="JAGSOG010000010">
    <property type="protein sequence ID" value="MBR7832393.1"/>
    <property type="molecule type" value="Genomic_DNA"/>
</dbReference>
<evidence type="ECO:0000256" key="5">
    <source>
        <dbReference type="ARBA" id="ARBA00022723"/>
    </source>
</evidence>
<feature type="binding site" evidence="18">
    <location>
        <begin position="128"/>
        <end position="134"/>
    </location>
    <ligand>
        <name>(6S)-NADPHX</name>
        <dbReference type="ChEBI" id="CHEBI:64076"/>
    </ligand>
</feature>
<comment type="subunit">
    <text evidence="17">Homotetramer.</text>
</comment>
<dbReference type="Gene3D" id="3.40.50.10260">
    <property type="entry name" value="YjeF N-terminal domain"/>
    <property type="match status" value="1"/>
</dbReference>
<dbReference type="NCBIfam" id="TIGR00196">
    <property type="entry name" value="yjeF_cterm"/>
    <property type="match status" value="1"/>
</dbReference>
<dbReference type="AlphaFoldDB" id="A0A941IPY3"/>
<comment type="catalytic activity">
    <reaction evidence="16 17 19">
        <text>(6S)-NADPHX + ADP = AMP + phosphate + NADPH + H(+)</text>
        <dbReference type="Rhea" id="RHEA:32235"/>
        <dbReference type="ChEBI" id="CHEBI:15378"/>
        <dbReference type="ChEBI" id="CHEBI:43474"/>
        <dbReference type="ChEBI" id="CHEBI:57783"/>
        <dbReference type="ChEBI" id="CHEBI:64076"/>
        <dbReference type="ChEBI" id="CHEBI:456215"/>
        <dbReference type="ChEBI" id="CHEBI:456216"/>
        <dbReference type="EC" id="4.2.1.136"/>
    </reaction>
</comment>
<comment type="caution">
    <text evidence="18">Lacks conserved residue(s) required for the propagation of feature annotation.</text>
</comment>
<evidence type="ECO:0000256" key="3">
    <source>
        <dbReference type="ARBA" id="ARBA00006001"/>
    </source>
</evidence>
<feature type="binding site" evidence="17">
    <location>
        <position position="420"/>
    </location>
    <ligand>
        <name>AMP</name>
        <dbReference type="ChEBI" id="CHEBI:456215"/>
    </ligand>
</feature>
<dbReference type="GO" id="GO:0052855">
    <property type="term" value="F:ADP-dependent NAD(P)H-hydrate dehydratase activity"/>
    <property type="evidence" value="ECO:0007669"/>
    <property type="project" value="UniProtKB-UniRule"/>
</dbReference>
<evidence type="ECO:0000256" key="6">
    <source>
        <dbReference type="ARBA" id="ARBA00022741"/>
    </source>
</evidence>
<evidence type="ECO:0000256" key="8">
    <source>
        <dbReference type="ARBA" id="ARBA00022857"/>
    </source>
</evidence>
<evidence type="ECO:0000256" key="9">
    <source>
        <dbReference type="ARBA" id="ARBA00022958"/>
    </source>
</evidence>
<evidence type="ECO:0000256" key="11">
    <source>
        <dbReference type="ARBA" id="ARBA00023235"/>
    </source>
</evidence>